<feature type="compositionally biased region" description="Basic residues" evidence="1">
    <location>
        <begin position="8"/>
        <end position="18"/>
    </location>
</feature>
<evidence type="ECO:0000313" key="2">
    <source>
        <dbReference type="EMBL" id="KLT42619.1"/>
    </source>
</evidence>
<feature type="region of interest" description="Disordered" evidence="1">
    <location>
        <begin position="1"/>
        <end position="21"/>
    </location>
</feature>
<evidence type="ECO:0000313" key="3">
    <source>
        <dbReference type="Proteomes" id="UP000053611"/>
    </source>
</evidence>
<proteinExistence type="predicted"/>
<gene>
    <name evidence="2" type="ORF">CC85DRAFT_80421</name>
</gene>
<sequence>MYNDRMRRGSRRVARRRDNRVPRLPVPRAALHFEAHNMARHRRVVFPVSSYSHLIHRRHARQSPAANRRSSTSLTVLCIGVLMSHSSCAPERFPHPPREVMMDSPWFQSSVSGAWLTGKELLYYGP</sequence>
<dbReference type="EMBL" id="KQ087203">
    <property type="protein sequence ID" value="KLT42619.1"/>
    <property type="molecule type" value="Genomic_DNA"/>
</dbReference>
<dbReference type="AlphaFoldDB" id="A0A0J1B4L9"/>
<reference evidence="2 3" key="1">
    <citation type="submission" date="2015-03" db="EMBL/GenBank/DDBJ databases">
        <title>Genomics and transcriptomics of the oil-accumulating basidiomycete yeast T. oleaginosus allow insights into substrate utilization and the diverse evolutionary trajectories of mating systems in fungi.</title>
        <authorList>
            <consortium name="DOE Joint Genome Institute"/>
            <person name="Kourist R."/>
            <person name="Kracht O."/>
            <person name="Bracharz F."/>
            <person name="Lipzen A."/>
            <person name="Nolan M."/>
            <person name="Ohm R."/>
            <person name="Grigoriev I."/>
            <person name="Sun S."/>
            <person name="Heitman J."/>
            <person name="Bruck T."/>
            <person name="Nowrousian M."/>
        </authorList>
    </citation>
    <scope>NUCLEOTIDE SEQUENCE [LARGE SCALE GENOMIC DNA]</scope>
    <source>
        <strain evidence="2 3">IBC0246</strain>
    </source>
</reference>
<protein>
    <submittedName>
        <fullName evidence="2">Uncharacterized protein</fullName>
    </submittedName>
</protein>
<accession>A0A0J1B4L9</accession>
<name>A0A0J1B4L9_9TREE</name>
<dbReference type="GeneID" id="28988026"/>
<evidence type="ECO:0000256" key="1">
    <source>
        <dbReference type="SAM" id="MobiDB-lite"/>
    </source>
</evidence>
<organism evidence="2 3">
    <name type="scientific">Cutaneotrichosporon oleaginosum</name>
    <dbReference type="NCBI Taxonomy" id="879819"/>
    <lineage>
        <taxon>Eukaryota</taxon>
        <taxon>Fungi</taxon>
        <taxon>Dikarya</taxon>
        <taxon>Basidiomycota</taxon>
        <taxon>Agaricomycotina</taxon>
        <taxon>Tremellomycetes</taxon>
        <taxon>Trichosporonales</taxon>
        <taxon>Trichosporonaceae</taxon>
        <taxon>Cutaneotrichosporon</taxon>
    </lineage>
</organism>
<dbReference type="RefSeq" id="XP_018279110.1">
    <property type="nucleotide sequence ID" value="XM_018427423.1"/>
</dbReference>
<dbReference type="Proteomes" id="UP000053611">
    <property type="component" value="Unassembled WGS sequence"/>
</dbReference>
<keyword evidence="3" id="KW-1185">Reference proteome</keyword>